<evidence type="ECO:0000259" key="7">
    <source>
        <dbReference type="SMART" id="SM01332"/>
    </source>
</evidence>
<evidence type="ECO:0000256" key="3">
    <source>
        <dbReference type="ARBA" id="ARBA00023127"/>
    </source>
</evidence>
<dbReference type="FunFam" id="1.10.472.10:FF:000070">
    <property type="entry name" value="CYCLIN D32"/>
    <property type="match status" value="1"/>
</dbReference>
<dbReference type="AlphaFoldDB" id="A0ABD3A503"/>
<dbReference type="PANTHER" id="PTHR10177">
    <property type="entry name" value="CYCLINS"/>
    <property type="match status" value="1"/>
</dbReference>
<reference evidence="8 9" key="1">
    <citation type="submission" date="2024-11" db="EMBL/GenBank/DDBJ databases">
        <title>A near-complete genome assembly of Cinchona calisaya.</title>
        <authorList>
            <person name="Lian D.C."/>
            <person name="Zhao X.W."/>
            <person name="Wei L."/>
        </authorList>
    </citation>
    <scope>NUCLEOTIDE SEQUENCE [LARGE SCALE GENOMIC DNA]</scope>
    <source>
        <tissue evidence="8">Nenye</tissue>
    </source>
</reference>
<dbReference type="FunFam" id="1.10.472.10:FF:000060">
    <property type="entry name" value="D6-type cyclin"/>
    <property type="match status" value="1"/>
</dbReference>
<dbReference type="SMART" id="SM01332">
    <property type="entry name" value="Cyclin_C"/>
    <property type="match status" value="1"/>
</dbReference>
<feature type="domain" description="Cyclin C-terminal" evidence="7">
    <location>
        <begin position="199"/>
        <end position="327"/>
    </location>
</feature>
<evidence type="ECO:0000313" key="9">
    <source>
        <dbReference type="Proteomes" id="UP001630127"/>
    </source>
</evidence>
<evidence type="ECO:0000256" key="2">
    <source>
        <dbReference type="ARBA" id="ARBA00022618"/>
    </source>
</evidence>
<keyword evidence="2" id="KW-0132">Cell division</keyword>
<evidence type="ECO:0000256" key="5">
    <source>
        <dbReference type="RuleBase" id="RU000383"/>
    </source>
</evidence>
<dbReference type="InterPro" id="IPR006671">
    <property type="entry name" value="Cyclin_N"/>
</dbReference>
<evidence type="ECO:0000256" key="1">
    <source>
        <dbReference type="ARBA" id="ARBA00009065"/>
    </source>
</evidence>
<dbReference type="Gene3D" id="1.10.472.10">
    <property type="entry name" value="Cyclin-like"/>
    <property type="match status" value="2"/>
</dbReference>
<dbReference type="GO" id="GO:0010444">
    <property type="term" value="P:guard mother cell differentiation"/>
    <property type="evidence" value="ECO:0007669"/>
    <property type="project" value="UniProtKB-ARBA"/>
</dbReference>
<dbReference type="InterPro" id="IPR004367">
    <property type="entry name" value="Cyclin_C-dom"/>
</dbReference>
<comment type="similarity">
    <text evidence="1">Belongs to the cyclin family. Cyclin D subfamily.</text>
</comment>
<dbReference type="InterPro" id="IPR036915">
    <property type="entry name" value="Cyclin-like_sf"/>
</dbReference>
<dbReference type="InterPro" id="IPR048258">
    <property type="entry name" value="Cyclins_cyclin-box"/>
</dbReference>
<feature type="domain" description="Cyclin-like" evidence="6">
    <location>
        <begin position="102"/>
        <end position="190"/>
    </location>
</feature>
<dbReference type="CDD" id="cd20544">
    <property type="entry name" value="CYCLIN_AtCycD-like_rpt2"/>
    <property type="match status" value="1"/>
</dbReference>
<evidence type="ECO:0000256" key="4">
    <source>
        <dbReference type="ARBA" id="ARBA00023306"/>
    </source>
</evidence>
<dbReference type="InterPro" id="IPR013763">
    <property type="entry name" value="Cyclin-like_dom"/>
</dbReference>
<proteinExistence type="inferred from homology"/>
<gene>
    <name evidence="8" type="ORF">ACH5RR_011472</name>
</gene>
<dbReference type="GO" id="GO:0048316">
    <property type="term" value="P:seed development"/>
    <property type="evidence" value="ECO:0007669"/>
    <property type="project" value="UniProtKB-ARBA"/>
</dbReference>
<evidence type="ECO:0000313" key="8">
    <source>
        <dbReference type="EMBL" id="KAL3526816.1"/>
    </source>
</evidence>
<dbReference type="SMART" id="SM00385">
    <property type="entry name" value="CYCLIN"/>
    <property type="match status" value="1"/>
</dbReference>
<name>A0ABD3A503_9GENT</name>
<evidence type="ECO:0000259" key="6">
    <source>
        <dbReference type="SMART" id="SM00385"/>
    </source>
</evidence>
<evidence type="ECO:0008006" key="10">
    <source>
        <dbReference type="Google" id="ProtNLM"/>
    </source>
</evidence>
<dbReference type="Pfam" id="PF02984">
    <property type="entry name" value="Cyclin_C"/>
    <property type="match status" value="1"/>
</dbReference>
<dbReference type="PROSITE" id="PS00292">
    <property type="entry name" value="CYCLINS"/>
    <property type="match status" value="1"/>
</dbReference>
<protein>
    <recommendedName>
        <fullName evidence="10">Cyclin N-terminal domain-containing protein</fullName>
    </recommendedName>
</protein>
<dbReference type="CDD" id="cd20543">
    <property type="entry name" value="CYCLIN_AtCycD-like_rpt1"/>
    <property type="match status" value="1"/>
</dbReference>
<dbReference type="Proteomes" id="UP001630127">
    <property type="component" value="Unassembled WGS sequence"/>
</dbReference>
<comment type="caution">
    <text evidence="8">The sequence shown here is derived from an EMBL/GenBank/DDBJ whole genome shotgun (WGS) entry which is preliminary data.</text>
</comment>
<dbReference type="SUPFAM" id="SSF47954">
    <property type="entry name" value="Cyclin-like"/>
    <property type="match status" value="2"/>
</dbReference>
<dbReference type="Pfam" id="PF00134">
    <property type="entry name" value="Cyclin_N"/>
    <property type="match status" value="1"/>
</dbReference>
<keyword evidence="4" id="KW-0131">Cell cycle</keyword>
<keyword evidence="9" id="KW-1185">Reference proteome</keyword>
<dbReference type="InterPro" id="IPR039361">
    <property type="entry name" value="Cyclin"/>
</dbReference>
<keyword evidence="3 5" id="KW-0195">Cyclin</keyword>
<dbReference type="EMBL" id="JBJUIK010000005">
    <property type="protein sequence ID" value="KAL3526816.1"/>
    <property type="molecule type" value="Genomic_DNA"/>
</dbReference>
<organism evidence="8 9">
    <name type="scientific">Cinchona calisaya</name>
    <dbReference type="NCBI Taxonomy" id="153742"/>
    <lineage>
        <taxon>Eukaryota</taxon>
        <taxon>Viridiplantae</taxon>
        <taxon>Streptophyta</taxon>
        <taxon>Embryophyta</taxon>
        <taxon>Tracheophyta</taxon>
        <taxon>Spermatophyta</taxon>
        <taxon>Magnoliopsida</taxon>
        <taxon>eudicotyledons</taxon>
        <taxon>Gunneridae</taxon>
        <taxon>Pentapetalae</taxon>
        <taxon>asterids</taxon>
        <taxon>lamiids</taxon>
        <taxon>Gentianales</taxon>
        <taxon>Rubiaceae</taxon>
        <taxon>Cinchonoideae</taxon>
        <taxon>Cinchoneae</taxon>
        <taxon>Cinchona</taxon>
    </lineage>
</organism>
<dbReference type="GO" id="GO:0051301">
    <property type="term" value="P:cell division"/>
    <property type="evidence" value="ECO:0007669"/>
    <property type="project" value="UniProtKB-KW"/>
</dbReference>
<accession>A0ABD3A503</accession>
<sequence length="357" mass="41090">MVTLSHSSEHQIHLQNLILDGLYCEEERFDEVLGSGFGLEDDEREYCGGGTHKKHSTLLENDLFWEDDELFSLLSKEKEAYLGNGNLDSDAFLVVTRKEAVGWMLRVIGHYGFTPMTAVLSVTYFDRFIPSFCFQKDKPWMSQLAAVACLSIAAKMEEIQVPPLLDLQVEDSKFIFEAKTIQRMELLVLSALQWKMKLVTPLSFIDHVVRRFGLMNNLNWEFLKRCEDLLLCVIVDARLVHYLPSVVATATMLFVIKDFEPCRLMEYRDQLMDALKVIKEKVNDCYKLILEIMDDQGYKHHRTLKRKHPSIPGSPNGVIDAYFSCDSSIDSWDATFLASPPKQMIKRSRAQDKLMLL</sequence>